<feature type="compositionally biased region" description="Basic and acidic residues" evidence="5">
    <location>
        <begin position="453"/>
        <end position="462"/>
    </location>
</feature>
<dbReference type="RefSeq" id="WP_145352468.1">
    <property type="nucleotide sequence ID" value="NZ_CP036262.1"/>
</dbReference>
<dbReference type="EC" id="3.1.6.1" evidence="7"/>
<proteinExistence type="inferred from homology"/>
<protein>
    <submittedName>
        <fullName evidence="7">Arylsulfatase</fullName>
        <ecNumber evidence="7">3.1.6.1</ecNumber>
    </submittedName>
</protein>
<dbReference type="EMBL" id="CP036262">
    <property type="protein sequence ID" value="QDS94436.1"/>
    <property type="molecule type" value="Genomic_DNA"/>
</dbReference>
<keyword evidence="2" id="KW-0479">Metal-binding</keyword>
<evidence type="ECO:0000256" key="5">
    <source>
        <dbReference type="SAM" id="MobiDB-lite"/>
    </source>
</evidence>
<keyword evidence="3 7" id="KW-0378">Hydrolase</keyword>
<evidence type="ECO:0000256" key="1">
    <source>
        <dbReference type="ARBA" id="ARBA00008779"/>
    </source>
</evidence>
<dbReference type="Pfam" id="PF00884">
    <property type="entry name" value="Sulfatase"/>
    <property type="match status" value="1"/>
</dbReference>
<dbReference type="Proteomes" id="UP000320672">
    <property type="component" value="Chromosome"/>
</dbReference>
<feature type="region of interest" description="Disordered" evidence="5">
    <location>
        <begin position="432"/>
        <end position="462"/>
    </location>
</feature>
<dbReference type="KEGG" id="rml:FF011L_32150"/>
<gene>
    <name evidence="7" type="primary">atsA_28</name>
    <name evidence="7" type="ORF">FF011L_32150</name>
</gene>
<dbReference type="GO" id="GO:0046872">
    <property type="term" value="F:metal ion binding"/>
    <property type="evidence" value="ECO:0007669"/>
    <property type="project" value="UniProtKB-KW"/>
</dbReference>
<dbReference type="PANTHER" id="PTHR42693:SF53">
    <property type="entry name" value="ENDO-4-O-SULFATASE"/>
    <property type="match status" value="1"/>
</dbReference>
<dbReference type="CDD" id="cd16143">
    <property type="entry name" value="ARS_like"/>
    <property type="match status" value="1"/>
</dbReference>
<dbReference type="GO" id="GO:0004065">
    <property type="term" value="F:arylsulfatase activity"/>
    <property type="evidence" value="ECO:0007669"/>
    <property type="project" value="UniProtKB-EC"/>
</dbReference>
<comment type="similarity">
    <text evidence="1">Belongs to the sulfatase family.</text>
</comment>
<dbReference type="PROSITE" id="PS00149">
    <property type="entry name" value="SULFATASE_2"/>
    <property type="match status" value="1"/>
</dbReference>
<dbReference type="PANTHER" id="PTHR42693">
    <property type="entry name" value="ARYLSULFATASE FAMILY MEMBER"/>
    <property type="match status" value="1"/>
</dbReference>
<dbReference type="InterPro" id="IPR000917">
    <property type="entry name" value="Sulfatase_N"/>
</dbReference>
<dbReference type="AlphaFoldDB" id="A0A517MHT2"/>
<dbReference type="OrthoDB" id="9783154at2"/>
<reference evidence="7 8" key="1">
    <citation type="submission" date="2019-02" db="EMBL/GenBank/DDBJ databases">
        <title>Deep-cultivation of Planctomycetes and their phenomic and genomic characterization uncovers novel biology.</title>
        <authorList>
            <person name="Wiegand S."/>
            <person name="Jogler M."/>
            <person name="Boedeker C."/>
            <person name="Pinto D."/>
            <person name="Vollmers J."/>
            <person name="Rivas-Marin E."/>
            <person name="Kohn T."/>
            <person name="Peeters S.H."/>
            <person name="Heuer A."/>
            <person name="Rast P."/>
            <person name="Oberbeckmann S."/>
            <person name="Bunk B."/>
            <person name="Jeske O."/>
            <person name="Meyerdierks A."/>
            <person name="Storesund J.E."/>
            <person name="Kallscheuer N."/>
            <person name="Luecker S."/>
            <person name="Lage O.M."/>
            <person name="Pohl T."/>
            <person name="Merkel B.J."/>
            <person name="Hornburger P."/>
            <person name="Mueller R.-W."/>
            <person name="Bruemmer F."/>
            <person name="Labrenz M."/>
            <person name="Spormann A.M."/>
            <person name="Op den Camp H."/>
            <person name="Overmann J."/>
            <person name="Amann R."/>
            <person name="Jetten M.S.M."/>
            <person name="Mascher T."/>
            <person name="Medema M.H."/>
            <person name="Devos D.P."/>
            <person name="Kaster A.-K."/>
            <person name="Ovreas L."/>
            <person name="Rohde M."/>
            <person name="Galperin M.Y."/>
            <person name="Jogler C."/>
        </authorList>
    </citation>
    <scope>NUCLEOTIDE SEQUENCE [LARGE SCALE GENOMIC DNA]</scope>
    <source>
        <strain evidence="7 8">FF011L</strain>
    </source>
</reference>
<keyword evidence="4" id="KW-0106">Calcium</keyword>
<dbReference type="SUPFAM" id="SSF53649">
    <property type="entry name" value="Alkaline phosphatase-like"/>
    <property type="match status" value="1"/>
</dbReference>
<evidence type="ECO:0000313" key="8">
    <source>
        <dbReference type="Proteomes" id="UP000320672"/>
    </source>
</evidence>
<evidence type="ECO:0000259" key="6">
    <source>
        <dbReference type="Pfam" id="PF00884"/>
    </source>
</evidence>
<dbReference type="InterPro" id="IPR024607">
    <property type="entry name" value="Sulfatase_CS"/>
</dbReference>
<evidence type="ECO:0000256" key="2">
    <source>
        <dbReference type="ARBA" id="ARBA00022723"/>
    </source>
</evidence>
<sequence>MRRRIVPLILSAVAAFTVLGDQRTPLLAESNGHPNIVVILVDDLGYGDPGCFNKDSKIPTPNIDSLANAGMKFTDAHAPGPLCHMSRYGLLTGRYPFRTDVSRWPTEPLIGPEQWTIATVAKQAGYETAMVGKWHVGFKERGYEKPLAGGPVDHGFDRYFGIRASTDIPPYFYIRDDHAVMPPTETIAANNSPGWSPIQGAFWRAGKIAPDLQLDGVLKRFTDEAIDVVESHVQGESAAKPLMLYLAYPAPHSPWLPSDEFVGKSGAGMYGDFLMMVDAEIGRITQSLENHKLADDTLLIFTSDNGPCWYDKDVAKYNHDSSGGLRGMKGDAWEGGHRMPFIVRWPGKVAKGTSNDQLICFTDFLATFAAMLDVTLPEDAGPDSISFLPTLTGDTPQHPLRQQFVLQPGSGPSMLTIRDQNWKLITGLGSGGFSKPSRRKPTGDGITGQLYDLKSDPGETKNLFKEHPEKVADLQEKLNQARAGSKP</sequence>
<feature type="domain" description="Sulfatase N-terminal" evidence="6">
    <location>
        <begin position="34"/>
        <end position="373"/>
    </location>
</feature>
<dbReference type="InterPro" id="IPR017850">
    <property type="entry name" value="Alkaline_phosphatase_core_sf"/>
</dbReference>
<evidence type="ECO:0000256" key="4">
    <source>
        <dbReference type="ARBA" id="ARBA00022837"/>
    </source>
</evidence>
<keyword evidence="8" id="KW-1185">Reference proteome</keyword>
<name>A0A517MHT2_9BACT</name>
<dbReference type="Gene3D" id="3.40.720.10">
    <property type="entry name" value="Alkaline Phosphatase, subunit A"/>
    <property type="match status" value="1"/>
</dbReference>
<evidence type="ECO:0000256" key="3">
    <source>
        <dbReference type="ARBA" id="ARBA00022801"/>
    </source>
</evidence>
<dbReference type="Gene3D" id="3.30.1120.10">
    <property type="match status" value="1"/>
</dbReference>
<dbReference type="InterPro" id="IPR050738">
    <property type="entry name" value="Sulfatase"/>
</dbReference>
<evidence type="ECO:0000313" key="7">
    <source>
        <dbReference type="EMBL" id="QDS94436.1"/>
    </source>
</evidence>
<organism evidence="7 8">
    <name type="scientific">Roseimaritima multifibrata</name>
    <dbReference type="NCBI Taxonomy" id="1930274"/>
    <lineage>
        <taxon>Bacteria</taxon>
        <taxon>Pseudomonadati</taxon>
        <taxon>Planctomycetota</taxon>
        <taxon>Planctomycetia</taxon>
        <taxon>Pirellulales</taxon>
        <taxon>Pirellulaceae</taxon>
        <taxon>Roseimaritima</taxon>
    </lineage>
</organism>
<accession>A0A517MHT2</accession>